<name>A0A931IA50_9NOCA</name>
<dbReference type="RefSeq" id="WP_196149020.1">
    <property type="nucleotide sequence ID" value="NZ_JADMLG010000003.1"/>
</dbReference>
<dbReference type="Gene3D" id="3.30.450.20">
    <property type="entry name" value="PAS domain"/>
    <property type="match status" value="1"/>
</dbReference>
<feature type="domain" description="PAC" evidence="2">
    <location>
        <begin position="175"/>
        <end position="227"/>
    </location>
</feature>
<dbReference type="SUPFAM" id="SSF55073">
    <property type="entry name" value="Nucleotide cyclase"/>
    <property type="match status" value="1"/>
</dbReference>
<dbReference type="Pfam" id="PF00990">
    <property type="entry name" value="GGDEF"/>
    <property type="match status" value="1"/>
</dbReference>
<feature type="domain" description="PAS" evidence="1">
    <location>
        <begin position="100"/>
        <end position="170"/>
    </location>
</feature>
<dbReference type="InterPro" id="IPR013656">
    <property type="entry name" value="PAS_4"/>
</dbReference>
<dbReference type="PROSITE" id="PS50112">
    <property type="entry name" value="PAS"/>
    <property type="match status" value="1"/>
</dbReference>
<dbReference type="InterPro" id="IPR035965">
    <property type="entry name" value="PAS-like_dom_sf"/>
</dbReference>
<protein>
    <submittedName>
        <fullName evidence="4">GGDEF domain-containing protein</fullName>
    </submittedName>
</protein>
<comment type="caution">
    <text evidence="4">The sequence shown here is derived from an EMBL/GenBank/DDBJ whole genome shotgun (WGS) entry which is preliminary data.</text>
</comment>
<sequence>MLDDLVDSVERWLNVESFDVEIGVRIGATLASLGFVDAEVPLISTRVLYELAERGERADGGLRMAMLAAAIGRGHGIEPLRASLSKPRRSLADRAAVARDEELFHMVFDNVAVAIGIADIEGTLVEVNGCLADSVGRSVEDVRGMSIFDFAHPEEVAGIRRLVSERLVAERQGTVRTESRVQHADGHFSWLACSITYVRGKNGDADFLLAVGQDITKRHRLQEELHWQARHDVLTGLPNRRYLLERIDRLCLDAATTDRVGLCYVDIDEFKAINDRYGHGVGDRVLSAVATRLRECCAADEYLIARLGGDEFVVLVTRADDRRIAAVADTVLTGFTRPIVVDRRKIPVSASIGAVVAAIWGTRSETLLDAADRELYRAKRDGKDRWALCVLDGKSLSVEPTR</sequence>
<dbReference type="SMART" id="SM00091">
    <property type="entry name" value="PAS"/>
    <property type="match status" value="1"/>
</dbReference>
<dbReference type="Proteomes" id="UP000655751">
    <property type="component" value="Unassembled WGS sequence"/>
</dbReference>
<dbReference type="InterPro" id="IPR000014">
    <property type="entry name" value="PAS"/>
</dbReference>
<dbReference type="CDD" id="cd01949">
    <property type="entry name" value="GGDEF"/>
    <property type="match status" value="1"/>
</dbReference>
<evidence type="ECO:0000259" key="1">
    <source>
        <dbReference type="PROSITE" id="PS50112"/>
    </source>
</evidence>
<reference evidence="4" key="1">
    <citation type="submission" date="2020-11" db="EMBL/GenBank/DDBJ databases">
        <title>Nocardia NEAU-351.nov., a novel actinomycete isolated from the cow dung.</title>
        <authorList>
            <person name="Zhang X."/>
        </authorList>
    </citation>
    <scope>NUCLEOTIDE SEQUENCE</scope>
    <source>
        <strain evidence="4">NEAU-351</strain>
    </source>
</reference>
<dbReference type="InterPro" id="IPR029787">
    <property type="entry name" value="Nucleotide_cyclase"/>
</dbReference>
<evidence type="ECO:0000313" key="4">
    <source>
        <dbReference type="EMBL" id="MBH0776698.1"/>
    </source>
</evidence>
<dbReference type="InterPro" id="IPR000700">
    <property type="entry name" value="PAS-assoc_C"/>
</dbReference>
<dbReference type="InterPro" id="IPR000160">
    <property type="entry name" value="GGDEF_dom"/>
</dbReference>
<proteinExistence type="predicted"/>
<evidence type="ECO:0000259" key="3">
    <source>
        <dbReference type="PROSITE" id="PS50887"/>
    </source>
</evidence>
<evidence type="ECO:0000313" key="5">
    <source>
        <dbReference type="Proteomes" id="UP000655751"/>
    </source>
</evidence>
<dbReference type="AlphaFoldDB" id="A0A931IA50"/>
<organism evidence="4 5">
    <name type="scientific">Nocardia bovistercoris</name>
    <dbReference type="NCBI Taxonomy" id="2785916"/>
    <lineage>
        <taxon>Bacteria</taxon>
        <taxon>Bacillati</taxon>
        <taxon>Actinomycetota</taxon>
        <taxon>Actinomycetes</taxon>
        <taxon>Mycobacteriales</taxon>
        <taxon>Nocardiaceae</taxon>
        <taxon>Nocardia</taxon>
    </lineage>
</organism>
<dbReference type="Pfam" id="PF08448">
    <property type="entry name" value="PAS_4"/>
    <property type="match status" value="1"/>
</dbReference>
<dbReference type="SUPFAM" id="SSF55785">
    <property type="entry name" value="PYP-like sensor domain (PAS domain)"/>
    <property type="match status" value="1"/>
</dbReference>
<dbReference type="CDD" id="cd00130">
    <property type="entry name" value="PAS"/>
    <property type="match status" value="1"/>
</dbReference>
<dbReference type="SMART" id="SM00267">
    <property type="entry name" value="GGDEF"/>
    <property type="match status" value="1"/>
</dbReference>
<dbReference type="Gene3D" id="3.30.70.270">
    <property type="match status" value="1"/>
</dbReference>
<gene>
    <name evidence="4" type="ORF">IT779_10425</name>
</gene>
<accession>A0A931IA50</accession>
<dbReference type="EMBL" id="JADMLG010000003">
    <property type="protein sequence ID" value="MBH0776698.1"/>
    <property type="molecule type" value="Genomic_DNA"/>
</dbReference>
<feature type="domain" description="GGDEF" evidence="3">
    <location>
        <begin position="258"/>
        <end position="391"/>
    </location>
</feature>
<evidence type="ECO:0000259" key="2">
    <source>
        <dbReference type="PROSITE" id="PS50113"/>
    </source>
</evidence>
<dbReference type="InterPro" id="IPR052155">
    <property type="entry name" value="Biofilm_reg_signaling"/>
</dbReference>
<dbReference type="PROSITE" id="PS50887">
    <property type="entry name" value="GGDEF"/>
    <property type="match status" value="1"/>
</dbReference>
<dbReference type="NCBIfam" id="TIGR00254">
    <property type="entry name" value="GGDEF"/>
    <property type="match status" value="1"/>
</dbReference>
<dbReference type="PANTHER" id="PTHR44757">
    <property type="entry name" value="DIGUANYLATE CYCLASE DGCP"/>
    <property type="match status" value="1"/>
</dbReference>
<keyword evidence="5" id="KW-1185">Reference proteome</keyword>
<dbReference type="NCBIfam" id="TIGR00229">
    <property type="entry name" value="sensory_box"/>
    <property type="match status" value="1"/>
</dbReference>
<dbReference type="PROSITE" id="PS50113">
    <property type="entry name" value="PAC"/>
    <property type="match status" value="1"/>
</dbReference>
<dbReference type="PANTHER" id="PTHR44757:SF2">
    <property type="entry name" value="BIOFILM ARCHITECTURE MAINTENANCE PROTEIN MBAA"/>
    <property type="match status" value="1"/>
</dbReference>
<dbReference type="InterPro" id="IPR043128">
    <property type="entry name" value="Rev_trsase/Diguanyl_cyclase"/>
</dbReference>